<feature type="transmembrane region" description="Helical" evidence="6">
    <location>
        <begin position="311"/>
        <end position="332"/>
    </location>
</feature>
<evidence type="ECO:0008006" key="11">
    <source>
        <dbReference type="Google" id="ProtNLM"/>
    </source>
</evidence>
<evidence type="ECO:0000256" key="1">
    <source>
        <dbReference type="ARBA" id="ARBA00004651"/>
    </source>
</evidence>
<feature type="domain" description="SSD" evidence="8">
    <location>
        <begin position="246"/>
        <end position="369"/>
    </location>
</feature>
<evidence type="ECO:0000256" key="3">
    <source>
        <dbReference type="ARBA" id="ARBA00022692"/>
    </source>
</evidence>
<dbReference type="InterPro" id="IPR050545">
    <property type="entry name" value="Mycobact_MmpL"/>
</dbReference>
<gene>
    <name evidence="9" type="ORF">C3942_13115</name>
</gene>
<name>A0A2S5TFG4_9GAMM</name>
<evidence type="ECO:0000256" key="2">
    <source>
        <dbReference type="ARBA" id="ARBA00022475"/>
    </source>
</evidence>
<dbReference type="Pfam" id="PF03176">
    <property type="entry name" value="MMPL"/>
    <property type="match status" value="2"/>
</dbReference>
<evidence type="ECO:0000256" key="5">
    <source>
        <dbReference type="ARBA" id="ARBA00023136"/>
    </source>
</evidence>
<reference evidence="9 10" key="1">
    <citation type="submission" date="2018-02" db="EMBL/GenBank/DDBJ databases">
        <title>Genome sequencing of Solimonas sp. HR-BB.</title>
        <authorList>
            <person name="Lee Y."/>
            <person name="Jeon C.O."/>
        </authorList>
    </citation>
    <scope>NUCLEOTIDE SEQUENCE [LARGE SCALE GENOMIC DNA]</scope>
    <source>
        <strain evidence="9 10">HR-BB</strain>
    </source>
</reference>
<comment type="subcellular location">
    <subcellularLocation>
        <location evidence="1">Cell membrane</location>
        <topology evidence="1">Multi-pass membrane protein</topology>
    </subcellularLocation>
</comment>
<keyword evidence="5 6" id="KW-0472">Membrane</keyword>
<dbReference type="AlphaFoldDB" id="A0A2S5TFG4"/>
<feature type="transmembrane region" description="Helical" evidence="6">
    <location>
        <begin position="695"/>
        <end position="716"/>
    </location>
</feature>
<feature type="transmembrane region" description="Helical" evidence="6">
    <location>
        <begin position="245"/>
        <end position="266"/>
    </location>
</feature>
<feature type="transmembrane region" description="Helical" evidence="6">
    <location>
        <begin position="599"/>
        <end position="617"/>
    </location>
</feature>
<organism evidence="9 10">
    <name type="scientific">Solimonas fluminis</name>
    <dbReference type="NCBI Taxonomy" id="2086571"/>
    <lineage>
        <taxon>Bacteria</taxon>
        <taxon>Pseudomonadati</taxon>
        <taxon>Pseudomonadota</taxon>
        <taxon>Gammaproteobacteria</taxon>
        <taxon>Nevskiales</taxon>
        <taxon>Nevskiaceae</taxon>
        <taxon>Solimonas</taxon>
    </lineage>
</organism>
<dbReference type="PANTHER" id="PTHR33406">
    <property type="entry name" value="MEMBRANE PROTEIN MJ1562-RELATED"/>
    <property type="match status" value="1"/>
</dbReference>
<dbReference type="InterPro" id="IPR004869">
    <property type="entry name" value="MMPL_dom"/>
</dbReference>
<accession>A0A2S5TFG4</accession>
<feature type="transmembrane region" description="Helical" evidence="6">
    <location>
        <begin position="722"/>
        <end position="742"/>
    </location>
</feature>
<comment type="caution">
    <text evidence="9">The sequence shown here is derived from an EMBL/GenBank/DDBJ whole genome shotgun (WGS) entry which is preliminary data.</text>
</comment>
<dbReference type="CDD" id="cd00038">
    <property type="entry name" value="CAP_ED"/>
    <property type="match status" value="1"/>
</dbReference>
<dbReference type="PROSITE" id="PS50042">
    <property type="entry name" value="CNMP_BINDING_3"/>
    <property type="match status" value="1"/>
</dbReference>
<feature type="transmembrane region" description="Helical" evidence="6">
    <location>
        <begin position="344"/>
        <end position="367"/>
    </location>
</feature>
<feature type="transmembrane region" description="Helical" evidence="6">
    <location>
        <begin position="219"/>
        <end position="238"/>
    </location>
</feature>
<dbReference type="InterPro" id="IPR018490">
    <property type="entry name" value="cNMP-bd_dom_sf"/>
</dbReference>
<dbReference type="PROSITE" id="PS50156">
    <property type="entry name" value="SSD"/>
    <property type="match status" value="1"/>
</dbReference>
<dbReference type="InterPro" id="IPR014710">
    <property type="entry name" value="RmlC-like_jellyroll"/>
</dbReference>
<evidence type="ECO:0000259" key="8">
    <source>
        <dbReference type="PROSITE" id="PS50156"/>
    </source>
</evidence>
<dbReference type="GO" id="GO:0005886">
    <property type="term" value="C:plasma membrane"/>
    <property type="evidence" value="ECO:0007669"/>
    <property type="project" value="UniProtKB-SubCell"/>
</dbReference>
<keyword evidence="10" id="KW-1185">Reference proteome</keyword>
<evidence type="ECO:0000259" key="7">
    <source>
        <dbReference type="PROSITE" id="PS50042"/>
    </source>
</evidence>
<keyword evidence="3 6" id="KW-0812">Transmembrane</keyword>
<dbReference type="Gene3D" id="1.20.1640.10">
    <property type="entry name" value="Multidrug efflux transporter AcrB transmembrane domain"/>
    <property type="match status" value="2"/>
</dbReference>
<protein>
    <recommendedName>
        <fullName evidence="11">Cyclic nucleotide-binding domain-containing protein</fullName>
    </recommendedName>
</protein>
<evidence type="ECO:0000313" key="9">
    <source>
        <dbReference type="EMBL" id="PPE73726.1"/>
    </source>
</evidence>
<keyword evidence="2" id="KW-1003">Cell membrane</keyword>
<proteinExistence type="predicted"/>
<dbReference type="SUPFAM" id="SSF51206">
    <property type="entry name" value="cAMP-binding domain-like"/>
    <property type="match status" value="1"/>
</dbReference>
<dbReference type="Pfam" id="PF00027">
    <property type="entry name" value="cNMP_binding"/>
    <property type="match status" value="1"/>
</dbReference>
<evidence type="ECO:0000256" key="6">
    <source>
        <dbReference type="SAM" id="Phobius"/>
    </source>
</evidence>
<dbReference type="InterPro" id="IPR000731">
    <property type="entry name" value="SSD"/>
</dbReference>
<dbReference type="Proteomes" id="UP000238220">
    <property type="component" value="Unassembled WGS sequence"/>
</dbReference>
<keyword evidence="4 6" id="KW-1133">Transmembrane helix</keyword>
<feature type="domain" description="Cyclic nucleotide-binding" evidence="7">
    <location>
        <begin position="773"/>
        <end position="873"/>
    </location>
</feature>
<dbReference type="InterPro" id="IPR000595">
    <property type="entry name" value="cNMP-bd_dom"/>
</dbReference>
<feature type="transmembrane region" description="Helical" evidence="6">
    <location>
        <begin position="624"/>
        <end position="648"/>
    </location>
</feature>
<dbReference type="RefSeq" id="WP_104230787.1">
    <property type="nucleotide sequence ID" value="NZ_PSNW01000006.1"/>
</dbReference>
<dbReference type="SMART" id="SM00100">
    <property type="entry name" value="cNMP"/>
    <property type="match status" value="1"/>
</dbReference>
<evidence type="ECO:0000313" key="10">
    <source>
        <dbReference type="Proteomes" id="UP000238220"/>
    </source>
</evidence>
<feature type="transmembrane region" description="Helical" evidence="6">
    <location>
        <begin position="272"/>
        <end position="290"/>
    </location>
</feature>
<dbReference type="SUPFAM" id="SSF82866">
    <property type="entry name" value="Multidrug efflux transporter AcrB transmembrane domain"/>
    <property type="match status" value="2"/>
</dbReference>
<dbReference type="EMBL" id="PSNW01000006">
    <property type="protein sequence ID" value="PPE73726.1"/>
    <property type="molecule type" value="Genomic_DNA"/>
</dbReference>
<feature type="transmembrane region" description="Helical" evidence="6">
    <location>
        <begin position="398"/>
        <end position="417"/>
    </location>
</feature>
<feature type="transmembrane region" description="Helical" evidence="6">
    <location>
        <begin position="12"/>
        <end position="31"/>
    </location>
</feature>
<sequence>MQRLTRWIAAHPLYCMAVVALLSLLAFVTVYDLHDGRLRLKIDPTIERLLPEKGEDRAVFERARETFGDSDAVLVAVAMDGVFTPEGIARIDELTRRFGELPGVRQASSLANAPNPLAKGDMLEISTFGAQASEDPERVKAFPAEIAANPIYRDALVSKDGRTVAFSISLGDLSEEDFRKQDYTGKIRQLAREVSGAEQIWITGGPVIKAATVDALLDTLAFTLPAVLVLIVLMLLLVSRSVYGMLAGAATVLISLLWTMASAVLLDIPINLVTAIVPPLLLTLGLSYAVHLQADYYAVKEQSAEARVLHVLSKVGPGLVLSGATTVAGFLALMPQALPAIQQFAGLSALGVTFGMLLTLVFLPSALRLQRQNTVRRPLGERFFLMQARRLAVFDLRWRNWIIGIALLTVPIDLYFASRIHVGTEYIKSFHEDAEARRDFEQINQAFNGASIVSILIETHVNDALTDPELIAQVESLQHWLRRQPEVGSVVSYVDHLKLINQSLNEGDPAHYAVPREAAAVKQLLVFGGSSEIKRAIDSRFRSALLTVRINVDSSAQIQDLIQRVEERLHELKPPLNASLTGSPVLATRAVNAITSGQISSLALASFAIWVMLSFMFTSPRAALLAMLPNLLPVLLYFGILGISGISLNPTTSMIASIVLGIAVDDTIHFLARFNADARAKGNETAAVKSALASILRPVTFTVLSLCIGFLVFTGSELKNQVQFGVLASFTLFVAWFADILLTPALGSKLRIVTLWDLLRLDLGQSPQHTIPLLSGLSLRQARVFALMSKMEKMHEGGRLIRHGDLSRDIYVVVDGTLEAWIDRGGERKTLATLGRGAVIGEAGYFGQRRTANVDAVTPARVLRFDSQDLERLRLRYPRIAAIIFRNLNRVQAERIARTTAMLQ</sequence>
<dbReference type="OrthoDB" id="9803781at2"/>
<feature type="transmembrane region" description="Helical" evidence="6">
    <location>
        <begin position="654"/>
        <end position="674"/>
    </location>
</feature>
<dbReference type="Gene3D" id="2.60.120.10">
    <property type="entry name" value="Jelly Rolls"/>
    <property type="match status" value="1"/>
</dbReference>
<dbReference type="PANTHER" id="PTHR33406:SF13">
    <property type="entry name" value="MEMBRANE PROTEIN YDFJ"/>
    <property type="match status" value="1"/>
</dbReference>
<evidence type="ECO:0000256" key="4">
    <source>
        <dbReference type="ARBA" id="ARBA00022989"/>
    </source>
</evidence>